<dbReference type="Gene3D" id="1.10.10.10">
    <property type="entry name" value="Winged helix-like DNA-binding domain superfamily/Winged helix DNA-binding domain"/>
    <property type="match status" value="2"/>
</dbReference>
<dbReference type="InterPro" id="IPR036388">
    <property type="entry name" value="WH-like_DNA-bd_sf"/>
</dbReference>
<dbReference type="InterPro" id="IPR003783">
    <property type="entry name" value="Regulatory_RecX"/>
</dbReference>
<dbReference type="RefSeq" id="WP_142119730.1">
    <property type="nucleotide sequence ID" value="NZ_BAAASV010000001.1"/>
</dbReference>
<feature type="region of interest" description="Disordered" evidence="6">
    <location>
        <begin position="1"/>
        <end position="36"/>
    </location>
</feature>
<keyword evidence="4 5" id="KW-0963">Cytoplasm</keyword>
<evidence type="ECO:0000256" key="6">
    <source>
        <dbReference type="SAM" id="MobiDB-lite"/>
    </source>
</evidence>
<dbReference type="Proteomes" id="UP000315389">
    <property type="component" value="Unassembled WGS sequence"/>
</dbReference>
<dbReference type="AlphaFoldDB" id="A0A542ZWB2"/>
<reference evidence="10 11" key="1">
    <citation type="submission" date="2019-06" db="EMBL/GenBank/DDBJ databases">
        <title>Sequencing the genomes of 1000 actinobacteria strains.</title>
        <authorList>
            <person name="Klenk H.-P."/>
        </authorList>
    </citation>
    <scope>NUCLEOTIDE SEQUENCE [LARGE SCALE GENOMIC DNA]</scope>
    <source>
        <strain evidence="10 11">DSM 4813</strain>
    </source>
</reference>
<feature type="domain" description="RecX second three-helical" evidence="7">
    <location>
        <begin position="85"/>
        <end position="126"/>
    </location>
</feature>
<evidence type="ECO:0000259" key="9">
    <source>
        <dbReference type="Pfam" id="PF21982"/>
    </source>
</evidence>
<feature type="domain" description="RecX third three-helical" evidence="8">
    <location>
        <begin position="133"/>
        <end position="179"/>
    </location>
</feature>
<dbReference type="PANTHER" id="PTHR33602">
    <property type="entry name" value="REGULATORY PROTEIN RECX FAMILY PROTEIN"/>
    <property type="match status" value="1"/>
</dbReference>
<dbReference type="GO" id="GO:0006282">
    <property type="term" value="P:regulation of DNA repair"/>
    <property type="evidence" value="ECO:0007669"/>
    <property type="project" value="UniProtKB-UniRule"/>
</dbReference>
<comment type="caution">
    <text evidence="10">The sequence shown here is derived from an EMBL/GenBank/DDBJ whole genome shotgun (WGS) entry which is preliminary data.</text>
</comment>
<dbReference type="HAMAP" id="MF_01114">
    <property type="entry name" value="RecX"/>
    <property type="match status" value="1"/>
</dbReference>
<name>A0A542ZWB2_RARFA</name>
<feature type="compositionally biased region" description="Basic and acidic residues" evidence="6">
    <location>
        <begin position="12"/>
        <end position="31"/>
    </location>
</feature>
<dbReference type="InterPro" id="IPR053925">
    <property type="entry name" value="RecX_HTH_3rd"/>
</dbReference>
<dbReference type="InterPro" id="IPR053924">
    <property type="entry name" value="RecX_HTH_2nd"/>
</dbReference>
<evidence type="ECO:0000256" key="4">
    <source>
        <dbReference type="ARBA" id="ARBA00022490"/>
    </source>
</evidence>
<keyword evidence="11" id="KW-1185">Reference proteome</keyword>
<dbReference type="GO" id="GO:0005737">
    <property type="term" value="C:cytoplasm"/>
    <property type="evidence" value="ECO:0007669"/>
    <property type="project" value="UniProtKB-SubCell"/>
</dbReference>
<evidence type="ECO:0000256" key="2">
    <source>
        <dbReference type="ARBA" id="ARBA00009695"/>
    </source>
</evidence>
<gene>
    <name evidence="5" type="primary">recX</name>
    <name evidence="10" type="ORF">FB461_1154</name>
</gene>
<dbReference type="Pfam" id="PF21982">
    <property type="entry name" value="RecX_HTH1"/>
    <property type="match status" value="1"/>
</dbReference>
<sequence>MSNTGSDSTGQRADRSDETAADRRRGPRPPEDPGSIDLAREAALRILTNAAQPSAVIAAKLAARGFEEQAIWAVIDRFTEVGLINDLDYARSLVRNRRDSAGRSRRAISEEMRTKGIEPGVAETALEEYAPEGELEVAAAFVARKLRRGEDLSDAKTVRRIFGALARRGFSPDVIARALRAHSSQ</sequence>
<comment type="subcellular location">
    <subcellularLocation>
        <location evidence="1 5">Cytoplasm</location>
    </subcellularLocation>
</comment>
<accession>A0A542ZWB2</accession>
<evidence type="ECO:0000259" key="7">
    <source>
        <dbReference type="Pfam" id="PF02631"/>
    </source>
</evidence>
<evidence type="ECO:0000256" key="1">
    <source>
        <dbReference type="ARBA" id="ARBA00004496"/>
    </source>
</evidence>
<dbReference type="OrthoDB" id="5244465at2"/>
<evidence type="ECO:0000259" key="8">
    <source>
        <dbReference type="Pfam" id="PF21981"/>
    </source>
</evidence>
<feature type="domain" description="RecX first three-helical" evidence="9">
    <location>
        <begin position="39"/>
        <end position="77"/>
    </location>
</feature>
<feature type="compositionally biased region" description="Polar residues" evidence="6">
    <location>
        <begin position="1"/>
        <end position="11"/>
    </location>
</feature>
<dbReference type="InterPro" id="IPR053926">
    <property type="entry name" value="RecX_HTH_1st"/>
</dbReference>
<comment type="function">
    <text evidence="5">Modulates RecA activity.</text>
</comment>
<dbReference type="PANTHER" id="PTHR33602:SF1">
    <property type="entry name" value="REGULATORY PROTEIN RECX FAMILY PROTEIN"/>
    <property type="match status" value="1"/>
</dbReference>
<evidence type="ECO:0000313" key="10">
    <source>
        <dbReference type="EMBL" id="TQL64645.1"/>
    </source>
</evidence>
<evidence type="ECO:0000313" key="11">
    <source>
        <dbReference type="Proteomes" id="UP000315389"/>
    </source>
</evidence>
<dbReference type="Pfam" id="PF21981">
    <property type="entry name" value="RecX_HTH3"/>
    <property type="match status" value="1"/>
</dbReference>
<organism evidence="10 11">
    <name type="scientific">Rarobacter faecitabidus</name>
    <dbReference type="NCBI Taxonomy" id="13243"/>
    <lineage>
        <taxon>Bacteria</taxon>
        <taxon>Bacillati</taxon>
        <taxon>Actinomycetota</taxon>
        <taxon>Actinomycetes</taxon>
        <taxon>Micrococcales</taxon>
        <taxon>Rarobacteraceae</taxon>
        <taxon>Rarobacter</taxon>
    </lineage>
</organism>
<comment type="similarity">
    <text evidence="2 5">Belongs to the RecX family.</text>
</comment>
<proteinExistence type="inferred from homology"/>
<dbReference type="EMBL" id="VFOS01000001">
    <property type="protein sequence ID" value="TQL64645.1"/>
    <property type="molecule type" value="Genomic_DNA"/>
</dbReference>
<evidence type="ECO:0000256" key="5">
    <source>
        <dbReference type="HAMAP-Rule" id="MF_01114"/>
    </source>
</evidence>
<dbReference type="Pfam" id="PF02631">
    <property type="entry name" value="RecX_HTH2"/>
    <property type="match status" value="1"/>
</dbReference>
<protein>
    <recommendedName>
        <fullName evidence="3 5">Regulatory protein RecX</fullName>
    </recommendedName>
</protein>
<evidence type="ECO:0000256" key="3">
    <source>
        <dbReference type="ARBA" id="ARBA00018111"/>
    </source>
</evidence>